<comment type="function">
    <text evidence="5">Flagellin is the subunit protein which polymerizes to form the filaments of bacterial flagella.</text>
</comment>
<sequence>MAINVSTNVSAMTAQRYLNNAAEGTQKSMERLSSGYKINSAKDDAAGLQISNRLTSQSRGLDMAVKNANDGISIAQTAEGAMNESTNILQRMRDLSLQSSNGSNTKSERVAIQEEVSALNKELNRIAETTSFGGNKLLNGTYGSQSFQIGADSGEAVMLSMTNMRTDTQGMGGKSYTVEEGKDSSWRVGAGADLTIKYNDKFGDAHELTLAAKEGNDIEELATYINGQSQDVKASVGEGGKLQLFASSQKVDGDVAFGGSLASELGIGAGKDVTVNDIDVTSVAGANEAVSIIDGALKSVDSSRASLGAFQNRFDHAISNLDNINENVNASKSRIKDTDYAKETTAMTKSQILQQASTSILAQAKQSPSAALSLLG</sequence>
<feature type="domain" description="Flagellin C-terminal" evidence="7">
    <location>
        <begin position="291"/>
        <end position="375"/>
    </location>
</feature>
<dbReference type="InterPro" id="IPR001029">
    <property type="entry name" value="Flagellin_N"/>
</dbReference>
<protein>
    <recommendedName>
        <fullName evidence="5">Flagellin</fullName>
    </recommendedName>
</protein>
<keyword evidence="8" id="KW-0966">Cell projection</keyword>
<dbReference type="RefSeq" id="WP_261839150.1">
    <property type="nucleotide sequence ID" value="NZ_AP025458.1"/>
</dbReference>
<dbReference type="Gene3D" id="1.20.1330.10">
    <property type="entry name" value="f41 fragment of flagellin, N-terminal domain"/>
    <property type="match status" value="1"/>
</dbReference>
<dbReference type="PANTHER" id="PTHR42792">
    <property type="entry name" value="FLAGELLIN"/>
    <property type="match status" value="1"/>
</dbReference>
<evidence type="ECO:0000313" key="9">
    <source>
        <dbReference type="Proteomes" id="UP001223712"/>
    </source>
</evidence>
<name>A0ABT8CF72_9VIBR</name>
<keyword evidence="9" id="KW-1185">Reference proteome</keyword>
<keyword evidence="4 5" id="KW-0975">Bacterial flagellum</keyword>
<dbReference type="Pfam" id="PF07196">
    <property type="entry name" value="Flagellin_IN"/>
    <property type="match status" value="1"/>
</dbReference>
<dbReference type="Gene3D" id="6.10.10.10">
    <property type="entry name" value="Flagellar export chaperone, C-terminal domain"/>
    <property type="match status" value="1"/>
</dbReference>
<dbReference type="InterPro" id="IPR010810">
    <property type="entry name" value="Flagellin_hook_IN_motif"/>
</dbReference>
<gene>
    <name evidence="8" type="ORF">QWY96_02120</name>
</gene>
<keyword evidence="8" id="KW-0969">Cilium</keyword>
<dbReference type="NCBIfam" id="NF006466">
    <property type="entry name" value="PRK08869.1-1"/>
    <property type="match status" value="1"/>
</dbReference>
<dbReference type="SUPFAM" id="SSF64518">
    <property type="entry name" value="Phase 1 flagellin"/>
    <property type="match status" value="1"/>
</dbReference>
<evidence type="ECO:0000313" key="8">
    <source>
        <dbReference type="EMBL" id="MDN3700009.1"/>
    </source>
</evidence>
<evidence type="ECO:0000256" key="2">
    <source>
        <dbReference type="ARBA" id="ARBA00022525"/>
    </source>
</evidence>
<comment type="subcellular location">
    <subcellularLocation>
        <location evidence="5">Secreted</location>
    </subcellularLocation>
    <subcellularLocation>
        <location evidence="5">Bacterial flagellum</location>
    </subcellularLocation>
</comment>
<feature type="domain" description="Flagellin N-terminal" evidence="6">
    <location>
        <begin position="5"/>
        <end position="141"/>
    </location>
</feature>
<evidence type="ECO:0000256" key="4">
    <source>
        <dbReference type="ARBA" id="ARBA00023143"/>
    </source>
</evidence>
<dbReference type="Pfam" id="PF00669">
    <property type="entry name" value="Flagellin_N"/>
    <property type="match status" value="1"/>
</dbReference>
<dbReference type="InterPro" id="IPR001492">
    <property type="entry name" value="Flagellin"/>
</dbReference>
<dbReference type="EMBL" id="JAUFQY010000001">
    <property type="protein sequence ID" value="MDN3700009.1"/>
    <property type="molecule type" value="Genomic_DNA"/>
</dbReference>
<evidence type="ECO:0000256" key="5">
    <source>
        <dbReference type="RuleBase" id="RU362073"/>
    </source>
</evidence>
<proteinExistence type="inferred from homology"/>
<comment type="similarity">
    <text evidence="1 5">Belongs to the bacterial flagellin family.</text>
</comment>
<comment type="caution">
    <text evidence="8">The sequence shown here is derived from an EMBL/GenBank/DDBJ whole genome shotgun (WGS) entry which is preliminary data.</text>
</comment>
<accession>A0ABT8CF72</accession>
<dbReference type="Gene3D" id="3.30.70.2120">
    <property type="match status" value="1"/>
</dbReference>
<dbReference type="NCBIfam" id="NF006468">
    <property type="entry name" value="PRK08869.1-3"/>
    <property type="match status" value="1"/>
</dbReference>
<reference evidence="9" key="1">
    <citation type="journal article" date="2019" name="Int. J. Syst. Evol. Microbiol.">
        <title>The Global Catalogue of Microorganisms (GCM) 10K type strain sequencing project: providing services to taxonomists for standard genome sequencing and annotation.</title>
        <authorList>
            <consortium name="The Broad Institute Genomics Platform"/>
            <consortium name="The Broad Institute Genome Sequencing Center for Infectious Disease"/>
            <person name="Wu L."/>
            <person name="Ma J."/>
        </authorList>
    </citation>
    <scope>NUCLEOTIDE SEQUENCE [LARGE SCALE GENOMIC DNA]</scope>
    <source>
        <strain evidence="9">CECT 7226</strain>
    </source>
</reference>
<evidence type="ECO:0000259" key="6">
    <source>
        <dbReference type="Pfam" id="PF00669"/>
    </source>
</evidence>
<dbReference type="Proteomes" id="UP001223712">
    <property type="component" value="Unassembled WGS sequence"/>
</dbReference>
<keyword evidence="3" id="KW-0175">Coiled coil</keyword>
<organism evidence="8 9">
    <name type="scientific">Vibrio artabrorum</name>
    <dbReference type="NCBI Taxonomy" id="446374"/>
    <lineage>
        <taxon>Bacteria</taxon>
        <taxon>Pseudomonadati</taxon>
        <taxon>Pseudomonadota</taxon>
        <taxon>Gammaproteobacteria</taxon>
        <taxon>Vibrionales</taxon>
        <taxon>Vibrionaceae</taxon>
        <taxon>Vibrio</taxon>
    </lineage>
</organism>
<keyword evidence="2 5" id="KW-0964">Secreted</keyword>
<dbReference type="PANTHER" id="PTHR42792:SF2">
    <property type="entry name" value="FLAGELLIN"/>
    <property type="match status" value="1"/>
</dbReference>
<keyword evidence="8" id="KW-0282">Flagellum</keyword>
<dbReference type="InterPro" id="IPR046358">
    <property type="entry name" value="Flagellin_C"/>
</dbReference>
<dbReference type="InterPro" id="IPR042187">
    <property type="entry name" value="Flagellin_C_sub2"/>
</dbReference>
<dbReference type="Pfam" id="PF00700">
    <property type="entry name" value="Flagellin_C"/>
    <property type="match status" value="1"/>
</dbReference>
<evidence type="ECO:0000259" key="7">
    <source>
        <dbReference type="Pfam" id="PF00700"/>
    </source>
</evidence>
<evidence type="ECO:0000256" key="1">
    <source>
        <dbReference type="ARBA" id="ARBA00005709"/>
    </source>
</evidence>
<evidence type="ECO:0000256" key="3">
    <source>
        <dbReference type="ARBA" id="ARBA00023054"/>
    </source>
</evidence>
<dbReference type="PRINTS" id="PR00207">
    <property type="entry name" value="FLAGELLIN"/>
</dbReference>